<dbReference type="GO" id="GO:0005737">
    <property type="term" value="C:cytoplasm"/>
    <property type="evidence" value="ECO:0007669"/>
    <property type="project" value="UniProtKB-SubCell"/>
</dbReference>
<evidence type="ECO:0000259" key="5">
    <source>
        <dbReference type="Pfam" id="PF08824"/>
    </source>
</evidence>
<feature type="region of interest" description="Disordered" evidence="4">
    <location>
        <begin position="1"/>
        <end position="96"/>
    </location>
</feature>
<feature type="compositionally biased region" description="Basic and acidic residues" evidence="4">
    <location>
        <begin position="210"/>
        <end position="222"/>
    </location>
</feature>
<feature type="domain" description="Serine rich protein interaction" evidence="5">
    <location>
        <begin position="373"/>
        <end position="511"/>
    </location>
</feature>
<dbReference type="Gene3D" id="1.20.120.230">
    <property type="entry name" value="Alpha-catenin/vinculin-like"/>
    <property type="match status" value="1"/>
</dbReference>
<dbReference type="InterPro" id="IPR038319">
    <property type="entry name" value="Serine_rich_sf"/>
</dbReference>
<feature type="region of interest" description="Disordered" evidence="4">
    <location>
        <begin position="670"/>
        <end position="692"/>
    </location>
</feature>
<feature type="compositionally biased region" description="Low complexity" evidence="4">
    <location>
        <begin position="196"/>
        <end position="209"/>
    </location>
</feature>
<name>A0A183V1H8_TOXCA</name>
<dbReference type="WBParaSite" id="TCNE_0001459801-mRNA-1">
    <property type="protein sequence ID" value="TCNE_0001459801-mRNA-1"/>
    <property type="gene ID" value="TCNE_0001459801"/>
</dbReference>
<evidence type="ECO:0000259" key="6">
    <source>
        <dbReference type="Pfam" id="PF12026"/>
    </source>
</evidence>
<feature type="region of interest" description="Disordered" evidence="4">
    <location>
        <begin position="560"/>
        <end position="581"/>
    </location>
</feature>
<gene>
    <name evidence="7" type="ORF">TCNE_LOCUS14598</name>
</gene>
<dbReference type="GO" id="GO:0007169">
    <property type="term" value="P:cell surface receptor protein tyrosine kinase signaling pathway"/>
    <property type="evidence" value="ECO:0007669"/>
    <property type="project" value="TreeGrafter"/>
</dbReference>
<reference evidence="7 8" key="2">
    <citation type="submission" date="2018-11" db="EMBL/GenBank/DDBJ databases">
        <authorList>
            <consortium name="Pathogen Informatics"/>
        </authorList>
    </citation>
    <scope>NUCLEOTIDE SEQUENCE [LARGE SCALE GENOMIC DNA]</scope>
</reference>
<evidence type="ECO:0000256" key="3">
    <source>
        <dbReference type="ARBA" id="ARBA00022553"/>
    </source>
</evidence>
<dbReference type="InterPro" id="IPR014928">
    <property type="entry name" value="Serine_rich_dom"/>
</dbReference>
<organism evidence="8 9">
    <name type="scientific">Toxocara canis</name>
    <name type="common">Canine roundworm</name>
    <dbReference type="NCBI Taxonomy" id="6265"/>
    <lineage>
        <taxon>Eukaryota</taxon>
        <taxon>Metazoa</taxon>
        <taxon>Ecdysozoa</taxon>
        <taxon>Nematoda</taxon>
        <taxon>Chromadorea</taxon>
        <taxon>Rhabditida</taxon>
        <taxon>Spirurina</taxon>
        <taxon>Ascaridomorpha</taxon>
        <taxon>Ascaridoidea</taxon>
        <taxon>Toxocaridae</taxon>
        <taxon>Toxocara</taxon>
    </lineage>
</organism>
<proteinExistence type="predicted"/>
<keyword evidence="2" id="KW-0963">Cytoplasm</keyword>
<feature type="compositionally biased region" description="Basic and acidic residues" evidence="4">
    <location>
        <begin position="75"/>
        <end position="96"/>
    </location>
</feature>
<feature type="region of interest" description="Disordered" evidence="4">
    <location>
        <begin position="190"/>
        <end position="227"/>
    </location>
</feature>
<dbReference type="Gene3D" id="1.20.120.830">
    <property type="entry name" value="Serine-rich domain"/>
    <property type="match status" value="1"/>
</dbReference>
<evidence type="ECO:0000313" key="7">
    <source>
        <dbReference type="EMBL" id="VDM45919.1"/>
    </source>
</evidence>
<evidence type="ECO:0000256" key="1">
    <source>
        <dbReference type="ARBA" id="ARBA00004496"/>
    </source>
</evidence>
<dbReference type="Proteomes" id="UP000050794">
    <property type="component" value="Unassembled WGS sequence"/>
</dbReference>
<evidence type="ECO:0000256" key="4">
    <source>
        <dbReference type="SAM" id="MobiDB-lite"/>
    </source>
</evidence>
<evidence type="ECO:0000313" key="8">
    <source>
        <dbReference type="Proteomes" id="UP000050794"/>
    </source>
</evidence>
<evidence type="ECO:0000313" key="9">
    <source>
        <dbReference type="WBParaSite" id="TCNE_0001459801-mRNA-1"/>
    </source>
</evidence>
<sequence length="831" mass="90217">MRWCFSGGRVSSPPPPPTRKYFTSPFTSTASNNEEEQNRKRGSSKVTEVPIAINGASGSRPVVAPKPKFGPAYDNGERRQSLKDGMEPDYDKPRKDVDDVAEVSWRLGKFDKPSGVAAGPSRLSPMGLSGLHLSLPSKTSGLHISAAPEATSSVEQDAGCVNVNTLVADEMASPSPSSSGIVADMNDSNLESNQRTSATSSLSAGSSSDHSSDHNDYDRPRGTDMGALLQPPAIARTTPPGRQPQPQMVQLRPAQMMRHSRLANGDKGELGSTSVLQNVFEGLSIDRDRTLDEDEPRFSHSLNLDGHLASNRRFFDRSPSIQPENMYMLRGSSEERQKRGTSIAPELIASQKGSDSSASSSFDEDASLRKRAVCARLSENYRLIEMSARKMAECTAPRAWRQPHVLQQHLPDIKEAVTTIANALDSFLDAVGRIAVVANNPKAEDLRHLLVPLRNSHSLIKQLKQNIDYTGWTLAALSRPRSTISSTAGNDALDQFAAVTKQLPIDCHKLVQWALTVAPSSSIRFLTTSQKDILPDGSNESSGYLSLDNAFLGFASIDGSDESKRHSTTSTLSTATATSSNDFQPASSIILAKAPSDVTLNGTLTNSIDQQTKSRLADNDKSSRVTFADTQSLMSRSTSSAGEGRVMEEDDLESVISDRDSLYQDYALAGEESSTAPRKRPMTSVPPTPQLSSEVLNSLSEEDRQLLRFYSPQVDTHTEFLSKAIEEFLTVVEEQLPPREFVQKSKLIILAAHKLMYIGDSVAQCVTSSSLSVEVRRAADRLCCALKNCVQATKLASDQYPLVSAVQSMVDSIVTVSHAAHDLKLLVKQCC</sequence>
<evidence type="ECO:0000256" key="2">
    <source>
        <dbReference type="ARBA" id="ARBA00022490"/>
    </source>
</evidence>
<feature type="compositionally biased region" description="Low complexity" evidence="4">
    <location>
        <begin position="568"/>
        <end position="580"/>
    </location>
</feature>
<dbReference type="GO" id="GO:0005886">
    <property type="term" value="C:plasma membrane"/>
    <property type="evidence" value="ECO:0007669"/>
    <property type="project" value="TreeGrafter"/>
</dbReference>
<dbReference type="AlphaFoldDB" id="A0A183V1H8"/>
<dbReference type="EMBL" id="UYWY01022341">
    <property type="protein sequence ID" value="VDM45919.1"/>
    <property type="molecule type" value="Genomic_DNA"/>
</dbReference>
<dbReference type="InterPro" id="IPR037362">
    <property type="entry name" value="CAS_fam"/>
</dbReference>
<dbReference type="InterPro" id="IPR021901">
    <property type="entry name" value="CAS_C"/>
</dbReference>
<reference evidence="9" key="1">
    <citation type="submission" date="2016-06" db="UniProtKB">
        <authorList>
            <consortium name="WormBaseParasite"/>
        </authorList>
    </citation>
    <scope>IDENTIFICATION</scope>
</reference>
<protein>
    <submittedName>
        <fullName evidence="9">CAS_C domain-containing protein</fullName>
    </submittedName>
</protein>
<dbReference type="GO" id="GO:0016477">
    <property type="term" value="P:cell migration"/>
    <property type="evidence" value="ECO:0007669"/>
    <property type="project" value="TreeGrafter"/>
</dbReference>
<dbReference type="PANTHER" id="PTHR10654">
    <property type="entry name" value="CAS SCAFFOLDING PROTEIN"/>
    <property type="match status" value="1"/>
</dbReference>
<accession>A0A183V1H8</accession>
<comment type="subcellular location">
    <subcellularLocation>
        <location evidence="1">Cytoplasm</location>
    </subcellularLocation>
</comment>
<keyword evidence="3" id="KW-0597">Phosphoprotein</keyword>
<dbReference type="Pfam" id="PF08824">
    <property type="entry name" value="Serine_rich"/>
    <property type="match status" value="1"/>
</dbReference>
<dbReference type="PANTHER" id="PTHR10654:SF18">
    <property type="entry name" value="IP17195P"/>
    <property type="match status" value="1"/>
</dbReference>
<feature type="domain" description="CAS family C-terminal" evidence="6">
    <location>
        <begin position="685"/>
        <end position="826"/>
    </location>
</feature>
<dbReference type="CDD" id="cd11564">
    <property type="entry name" value="FAT-like_CAS_C"/>
    <property type="match status" value="1"/>
</dbReference>
<dbReference type="Pfam" id="PF12026">
    <property type="entry name" value="CAS_C"/>
    <property type="match status" value="1"/>
</dbReference>
<keyword evidence="8" id="KW-1185">Reference proteome</keyword>